<dbReference type="InterPro" id="IPR015422">
    <property type="entry name" value="PyrdxlP-dep_Trfase_small"/>
</dbReference>
<dbReference type="InterPro" id="IPR015424">
    <property type="entry name" value="PyrdxlP-dep_Trfase"/>
</dbReference>
<dbReference type="InterPro" id="IPR004839">
    <property type="entry name" value="Aminotransferase_I/II_large"/>
</dbReference>
<accession>A0ABR8EGY5</accession>
<dbReference type="SUPFAM" id="SSF53383">
    <property type="entry name" value="PLP-dependent transferases"/>
    <property type="match status" value="1"/>
</dbReference>
<evidence type="ECO:0000313" key="9">
    <source>
        <dbReference type="EMBL" id="MBD2544861.1"/>
    </source>
</evidence>
<proteinExistence type="inferred from homology"/>
<dbReference type="PANTHER" id="PTHR43144">
    <property type="entry name" value="AMINOTRANSFERASE"/>
    <property type="match status" value="1"/>
</dbReference>
<evidence type="ECO:0000256" key="3">
    <source>
        <dbReference type="ARBA" id="ARBA00022576"/>
    </source>
</evidence>
<protein>
    <recommendedName>
        <fullName evidence="7">Aminotransferase</fullName>
        <ecNumber evidence="7">2.6.1.-</ecNumber>
    </recommendedName>
</protein>
<evidence type="ECO:0000256" key="1">
    <source>
        <dbReference type="ARBA" id="ARBA00001933"/>
    </source>
</evidence>
<dbReference type="Proteomes" id="UP000641954">
    <property type="component" value="Unassembled WGS sequence"/>
</dbReference>
<evidence type="ECO:0000256" key="2">
    <source>
        <dbReference type="ARBA" id="ARBA00004982"/>
    </source>
</evidence>
<evidence type="ECO:0000256" key="7">
    <source>
        <dbReference type="RuleBase" id="RU000481"/>
    </source>
</evidence>
<dbReference type="Gene3D" id="3.40.640.10">
    <property type="entry name" value="Type I PLP-dependent aspartate aminotransferase-like (Major domain)"/>
    <property type="match status" value="1"/>
</dbReference>
<evidence type="ECO:0000256" key="4">
    <source>
        <dbReference type="ARBA" id="ARBA00022679"/>
    </source>
</evidence>
<evidence type="ECO:0000259" key="8">
    <source>
        <dbReference type="Pfam" id="PF00155"/>
    </source>
</evidence>
<dbReference type="NCBIfam" id="TIGR03542">
    <property type="entry name" value="DAPAT_plant"/>
    <property type="match status" value="1"/>
</dbReference>
<keyword evidence="4 7" id="KW-0808">Transferase</keyword>
<evidence type="ECO:0000256" key="5">
    <source>
        <dbReference type="ARBA" id="ARBA00022898"/>
    </source>
</evidence>
<keyword evidence="5" id="KW-0663">Pyridoxal phosphate</keyword>
<keyword evidence="10" id="KW-1185">Reference proteome</keyword>
<comment type="cofactor">
    <cofactor evidence="1 7">
        <name>pyridoxal 5'-phosphate</name>
        <dbReference type="ChEBI" id="CHEBI:597326"/>
    </cofactor>
</comment>
<dbReference type="InterPro" id="IPR015421">
    <property type="entry name" value="PyrdxlP-dep_Trfase_major"/>
</dbReference>
<dbReference type="GO" id="GO:0010285">
    <property type="term" value="F:L,L-diaminopimelate aminotransferase activity"/>
    <property type="evidence" value="ECO:0007669"/>
    <property type="project" value="UniProtKB-EC"/>
</dbReference>
<comment type="similarity">
    <text evidence="7">Belongs to the class-I pyridoxal-phosphate-dependent aminotransferase family.</text>
</comment>
<dbReference type="Pfam" id="PF00155">
    <property type="entry name" value="Aminotran_1_2"/>
    <property type="match status" value="1"/>
</dbReference>
<dbReference type="PROSITE" id="PS00105">
    <property type="entry name" value="AA_TRANSFER_CLASS_1"/>
    <property type="match status" value="1"/>
</dbReference>
<dbReference type="EC" id="2.6.1.-" evidence="7"/>
<keyword evidence="3 7" id="KW-0032">Aminotransferase</keyword>
<name>A0ABR8EGY5_9CYAN</name>
<comment type="pathway">
    <text evidence="2">Amino-acid biosynthesis; L-lysine biosynthesis via DAP pathway; LL-2,6-diaminopimelate from (S)-tetrahydrodipicolinate (aminotransferase route): step 1/1.</text>
</comment>
<dbReference type="InterPro" id="IPR019942">
    <property type="entry name" value="DapL/ALD1"/>
</dbReference>
<comment type="catalytic activity">
    <reaction evidence="6">
        <text>(2S,6S)-2,6-diaminopimelate + 2-oxoglutarate = (S)-2,3,4,5-tetrahydrodipicolinate + L-glutamate + H2O + H(+)</text>
        <dbReference type="Rhea" id="RHEA:23988"/>
        <dbReference type="ChEBI" id="CHEBI:15377"/>
        <dbReference type="ChEBI" id="CHEBI:15378"/>
        <dbReference type="ChEBI" id="CHEBI:16810"/>
        <dbReference type="ChEBI" id="CHEBI:16845"/>
        <dbReference type="ChEBI" id="CHEBI:29985"/>
        <dbReference type="ChEBI" id="CHEBI:57609"/>
        <dbReference type="EC" id="2.6.1.83"/>
    </reaction>
</comment>
<gene>
    <name evidence="9" type="ORF">H6G72_13645</name>
</gene>
<reference evidence="9 10" key="1">
    <citation type="journal article" date="2020" name="ISME J.">
        <title>Comparative genomics reveals insights into cyanobacterial evolution and habitat adaptation.</title>
        <authorList>
            <person name="Chen M.Y."/>
            <person name="Teng W.K."/>
            <person name="Zhao L."/>
            <person name="Hu C.X."/>
            <person name="Zhou Y.K."/>
            <person name="Han B.P."/>
            <person name="Song L.R."/>
            <person name="Shu W.S."/>
        </authorList>
    </citation>
    <scope>NUCLEOTIDE SEQUENCE [LARGE SCALE GENOMIC DNA]</scope>
    <source>
        <strain evidence="9 10">FACHB-1370</strain>
    </source>
</reference>
<evidence type="ECO:0000313" key="10">
    <source>
        <dbReference type="Proteomes" id="UP000641954"/>
    </source>
</evidence>
<dbReference type="InterPro" id="IPR004838">
    <property type="entry name" value="NHTrfase_class1_PyrdxlP-BS"/>
</dbReference>
<dbReference type="EMBL" id="JACJSK010000017">
    <property type="protein sequence ID" value="MBD2544861.1"/>
    <property type="molecule type" value="Genomic_DNA"/>
</dbReference>
<sequence length="403" mass="44234">MANKNLYLSQLTGDATYTQIVFNKVWGQVEAYQAADPEKKVFMMAFGDTSQPLPPTVVQGLVDTTTRLGDRETYTGYEDVTGNPDLRQAICANYYQKKLGIDFEPGEVFVTDGAQSVSVNIQELFAPDTVVAIPNPAYPSFVEGTLLAGRKLVDLPCHESENFVPKLPQEKVDLIYLCFPSGPTGSVATREQLQSFVDYAIAHQAVIIFDAAYSAFVTTPNIPKSIYEIEGAKECAIEIGSFSKMANFTGLRVGWCVIPHALMIENTVPGELNDLWRIRHSVKFWGTANISQQGAIAALSETGQPECQEVVNYYLKNARVLRQGLEKSGFQCFGGIDSPFVWVKATPGLSSWQFFEQLLQSTGIVGVPGCVFGNCGEGYLRLAALGHRKEIEAAGENADKYFK</sequence>
<comment type="caution">
    <text evidence="9">The sequence shown here is derived from an EMBL/GenBank/DDBJ whole genome shotgun (WGS) entry which is preliminary data.</text>
</comment>
<dbReference type="RefSeq" id="WP_190878668.1">
    <property type="nucleotide sequence ID" value="NZ_JACJSK010000017.1"/>
</dbReference>
<dbReference type="Gene3D" id="3.90.1150.10">
    <property type="entry name" value="Aspartate Aminotransferase, domain 1"/>
    <property type="match status" value="1"/>
</dbReference>
<feature type="domain" description="Aminotransferase class I/classII large" evidence="8">
    <location>
        <begin position="47"/>
        <end position="392"/>
    </location>
</feature>
<dbReference type="CDD" id="cd00609">
    <property type="entry name" value="AAT_like"/>
    <property type="match status" value="1"/>
</dbReference>
<evidence type="ECO:0000256" key="6">
    <source>
        <dbReference type="ARBA" id="ARBA00051934"/>
    </source>
</evidence>
<organism evidence="9 10">
    <name type="scientific">Planktothricoides raciborskii FACHB-1370</name>
    <dbReference type="NCBI Taxonomy" id="2949576"/>
    <lineage>
        <taxon>Bacteria</taxon>
        <taxon>Bacillati</taxon>
        <taxon>Cyanobacteriota</taxon>
        <taxon>Cyanophyceae</taxon>
        <taxon>Oscillatoriophycideae</taxon>
        <taxon>Oscillatoriales</taxon>
        <taxon>Oscillatoriaceae</taxon>
        <taxon>Planktothricoides</taxon>
    </lineage>
</organism>